<evidence type="ECO:0000256" key="8">
    <source>
        <dbReference type="SAM" id="MobiDB-lite"/>
    </source>
</evidence>
<evidence type="ECO:0000256" key="6">
    <source>
        <dbReference type="ARBA" id="ARBA00023242"/>
    </source>
</evidence>
<evidence type="ECO:0000256" key="5">
    <source>
        <dbReference type="ARBA" id="ARBA00023054"/>
    </source>
</evidence>
<dbReference type="GO" id="GO:0051382">
    <property type="term" value="P:kinetochore assembly"/>
    <property type="evidence" value="ECO:0007669"/>
    <property type="project" value="InterPro"/>
</dbReference>
<evidence type="ECO:0000256" key="3">
    <source>
        <dbReference type="ARBA" id="ARBA00005795"/>
    </source>
</evidence>
<keyword evidence="6" id="KW-0539">Nucleus</keyword>
<keyword evidence="7" id="KW-0137">Centromere</keyword>
<organism evidence="9 10">
    <name type="scientific">Phyllachora maydis</name>
    <dbReference type="NCBI Taxonomy" id="1825666"/>
    <lineage>
        <taxon>Eukaryota</taxon>
        <taxon>Fungi</taxon>
        <taxon>Dikarya</taxon>
        <taxon>Ascomycota</taxon>
        <taxon>Pezizomycotina</taxon>
        <taxon>Sordariomycetes</taxon>
        <taxon>Sordariomycetidae</taxon>
        <taxon>Phyllachorales</taxon>
        <taxon>Phyllachoraceae</taxon>
        <taxon>Phyllachora</taxon>
    </lineage>
</organism>
<evidence type="ECO:0000256" key="2">
    <source>
        <dbReference type="ARBA" id="ARBA00004584"/>
    </source>
</evidence>
<dbReference type="PANTHER" id="PTHR14401">
    <property type="entry name" value="CENTROMERE PROTEIN K"/>
    <property type="match status" value="1"/>
</dbReference>
<dbReference type="GO" id="GO:0000070">
    <property type="term" value="P:mitotic sister chromatid segregation"/>
    <property type="evidence" value="ECO:0007669"/>
    <property type="project" value="TreeGrafter"/>
</dbReference>
<sequence length="233" mass="25988">MELRHSPGRISDDYHAINVERTLKELRRMVSEHEYALNQLRDDAVNIQFPDPQRSTKASLDATTEALKRLTKSEPFLPFQNSFIAKYLGSMLAAEELGGPVVGDMMEIDPDGLEAGFNAQGKPKRAKVSDADSNTRQRRLDQIWGTEGGDQTRPGSKKRDRDESVAAGAEMRNLVEDLLNSLVQSGGDTSAAYVKISRESAAVRFLVRSKVAQFHPKDATRLRLIDFGRELDD</sequence>
<dbReference type="GO" id="GO:0005634">
    <property type="term" value="C:nucleus"/>
    <property type="evidence" value="ECO:0007669"/>
    <property type="project" value="UniProtKB-SubCell"/>
</dbReference>
<proteinExistence type="inferred from homology"/>
<dbReference type="AlphaFoldDB" id="A0AAD9I8C7"/>
<evidence type="ECO:0000313" key="10">
    <source>
        <dbReference type="Proteomes" id="UP001217918"/>
    </source>
</evidence>
<gene>
    <name evidence="9" type="ORF">P8C59_007420</name>
</gene>
<evidence type="ECO:0000256" key="4">
    <source>
        <dbReference type="ARBA" id="ARBA00022454"/>
    </source>
</evidence>
<dbReference type="EMBL" id="JAQQPM010000006">
    <property type="protein sequence ID" value="KAK2073114.1"/>
    <property type="molecule type" value="Genomic_DNA"/>
</dbReference>
<protein>
    <submittedName>
        <fullName evidence="9">Uncharacterized protein</fullName>
    </submittedName>
</protein>
<dbReference type="PANTHER" id="PTHR14401:SF6">
    <property type="entry name" value="CENTROMERE PROTEIN K"/>
    <property type="match status" value="1"/>
</dbReference>
<keyword evidence="10" id="KW-1185">Reference proteome</keyword>
<evidence type="ECO:0000313" key="9">
    <source>
        <dbReference type="EMBL" id="KAK2073114.1"/>
    </source>
</evidence>
<keyword evidence="4" id="KW-0158">Chromosome</keyword>
<comment type="subcellular location">
    <subcellularLocation>
        <location evidence="2">Chromosome</location>
        <location evidence="2">Centromere</location>
    </subcellularLocation>
    <subcellularLocation>
        <location evidence="1">Nucleus</location>
    </subcellularLocation>
</comment>
<comment type="similarity">
    <text evidence="3">Belongs to the CENP-K/MCM22 family.</text>
</comment>
<comment type="caution">
    <text evidence="9">The sequence shown here is derived from an EMBL/GenBank/DDBJ whole genome shotgun (WGS) entry which is preliminary data.</text>
</comment>
<evidence type="ECO:0000256" key="1">
    <source>
        <dbReference type="ARBA" id="ARBA00004123"/>
    </source>
</evidence>
<accession>A0AAD9I8C7</accession>
<evidence type="ECO:0000256" key="7">
    <source>
        <dbReference type="ARBA" id="ARBA00023328"/>
    </source>
</evidence>
<dbReference type="Proteomes" id="UP001217918">
    <property type="component" value="Unassembled WGS sequence"/>
</dbReference>
<feature type="compositionally biased region" description="Basic and acidic residues" evidence="8">
    <location>
        <begin position="127"/>
        <end position="141"/>
    </location>
</feature>
<keyword evidence="5" id="KW-0175">Coiled coil</keyword>
<reference evidence="9" key="1">
    <citation type="journal article" date="2023" name="Mol. Plant Microbe Interact.">
        <title>Elucidating the Obligate Nature and Biological Capacity of an Invasive Fungal Corn Pathogen.</title>
        <authorList>
            <person name="MacCready J.S."/>
            <person name="Roggenkamp E.M."/>
            <person name="Gdanetz K."/>
            <person name="Chilvers M.I."/>
        </authorList>
    </citation>
    <scope>NUCLEOTIDE SEQUENCE</scope>
    <source>
        <strain evidence="9">PM02</strain>
    </source>
</reference>
<feature type="region of interest" description="Disordered" evidence="8">
    <location>
        <begin position="116"/>
        <end position="165"/>
    </location>
</feature>
<dbReference type="InterPro" id="IPR020993">
    <property type="entry name" value="Centromere_CenpK"/>
</dbReference>
<dbReference type="GO" id="GO:0000775">
    <property type="term" value="C:chromosome, centromeric region"/>
    <property type="evidence" value="ECO:0007669"/>
    <property type="project" value="UniProtKB-SubCell"/>
</dbReference>
<name>A0AAD9I8C7_9PEZI</name>